<evidence type="ECO:0008006" key="3">
    <source>
        <dbReference type="Google" id="ProtNLM"/>
    </source>
</evidence>
<proteinExistence type="predicted"/>
<sequence length="487" mass="54929">MSAKEAPMLLIRVCSTWRAVALTSPLIWARLHISFPGDPSVSSILGVTLSSAAIAKRHRIFSKVMQVRCQVVKDWLTRSGTCPLSISFSYPIIGFMEVADDFMGSRELLQQLISFSHRWKHIVLFLPLSIYKKLESLISDDALPLPLLKSLECKIYWGQIVYPVLVPVRLLEAPNLQQLSLTSPPHLAQNPTILSHMWGRLTDLRIQSSIRDVSFYDIIKICHNLVTCHVDSLDIYSDDFGSFQTEVVIPTLKMIRINESGGPSHAVRAINAPNLKSLDYRFPSRFREHDPSTLMSADVLLGLVERGASTLRKLTLKPLVMRPEDTITCLRLANQLSHLVLRSPSSAYGLIEDRSLDSFNLDLLTIPNNSSPSVSQDILLPKLEVLEMNYISQFTDERILHLLTTRLDAAQRGEVAPLRRLKLHFARQMQRDIKEEAFERAKSAGFELSLELTYPADAPPYNGQLSPSFGLPICNSLEEVWPPVKNW</sequence>
<dbReference type="Proteomes" id="UP000053424">
    <property type="component" value="Unassembled WGS sequence"/>
</dbReference>
<dbReference type="STRING" id="686832.A0A0C3CFS6"/>
<evidence type="ECO:0000313" key="2">
    <source>
        <dbReference type="Proteomes" id="UP000053424"/>
    </source>
</evidence>
<dbReference type="HOGENOM" id="CLU_018544_12_0_1"/>
<name>A0A0C3CFS6_HEBCY</name>
<accession>A0A0C3CFS6</accession>
<dbReference type="InterPro" id="IPR032675">
    <property type="entry name" value="LRR_dom_sf"/>
</dbReference>
<dbReference type="EMBL" id="KN831776">
    <property type="protein sequence ID" value="KIM43024.1"/>
    <property type="molecule type" value="Genomic_DNA"/>
</dbReference>
<keyword evidence="2" id="KW-1185">Reference proteome</keyword>
<reference evidence="2" key="2">
    <citation type="submission" date="2015-01" db="EMBL/GenBank/DDBJ databases">
        <title>Evolutionary Origins and Diversification of the Mycorrhizal Mutualists.</title>
        <authorList>
            <consortium name="DOE Joint Genome Institute"/>
            <consortium name="Mycorrhizal Genomics Consortium"/>
            <person name="Kohler A."/>
            <person name="Kuo A."/>
            <person name="Nagy L.G."/>
            <person name="Floudas D."/>
            <person name="Copeland A."/>
            <person name="Barry K.W."/>
            <person name="Cichocki N."/>
            <person name="Veneault-Fourrey C."/>
            <person name="LaButti K."/>
            <person name="Lindquist E.A."/>
            <person name="Lipzen A."/>
            <person name="Lundell T."/>
            <person name="Morin E."/>
            <person name="Murat C."/>
            <person name="Riley R."/>
            <person name="Ohm R."/>
            <person name="Sun H."/>
            <person name="Tunlid A."/>
            <person name="Henrissat B."/>
            <person name="Grigoriev I.V."/>
            <person name="Hibbett D.S."/>
            <person name="Martin F."/>
        </authorList>
    </citation>
    <scope>NUCLEOTIDE SEQUENCE [LARGE SCALE GENOMIC DNA]</scope>
    <source>
        <strain evidence="2">h7</strain>
    </source>
</reference>
<organism evidence="1 2">
    <name type="scientific">Hebeloma cylindrosporum</name>
    <dbReference type="NCBI Taxonomy" id="76867"/>
    <lineage>
        <taxon>Eukaryota</taxon>
        <taxon>Fungi</taxon>
        <taxon>Dikarya</taxon>
        <taxon>Basidiomycota</taxon>
        <taxon>Agaricomycotina</taxon>
        <taxon>Agaricomycetes</taxon>
        <taxon>Agaricomycetidae</taxon>
        <taxon>Agaricales</taxon>
        <taxon>Agaricineae</taxon>
        <taxon>Hymenogastraceae</taxon>
        <taxon>Hebeloma</taxon>
    </lineage>
</organism>
<protein>
    <recommendedName>
        <fullName evidence="3">F-box domain-containing protein</fullName>
    </recommendedName>
</protein>
<dbReference type="AlphaFoldDB" id="A0A0C3CFS6"/>
<gene>
    <name evidence="1" type="ORF">M413DRAFT_26231</name>
</gene>
<reference evidence="1 2" key="1">
    <citation type="submission" date="2014-04" db="EMBL/GenBank/DDBJ databases">
        <authorList>
            <consortium name="DOE Joint Genome Institute"/>
            <person name="Kuo A."/>
            <person name="Gay G."/>
            <person name="Dore J."/>
            <person name="Kohler A."/>
            <person name="Nagy L.G."/>
            <person name="Floudas D."/>
            <person name="Copeland A."/>
            <person name="Barry K.W."/>
            <person name="Cichocki N."/>
            <person name="Veneault-Fourrey C."/>
            <person name="LaButti K."/>
            <person name="Lindquist E.A."/>
            <person name="Lipzen A."/>
            <person name="Lundell T."/>
            <person name="Morin E."/>
            <person name="Murat C."/>
            <person name="Sun H."/>
            <person name="Tunlid A."/>
            <person name="Henrissat B."/>
            <person name="Grigoriev I.V."/>
            <person name="Hibbett D.S."/>
            <person name="Martin F."/>
            <person name="Nordberg H.P."/>
            <person name="Cantor M.N."/>
            <person name="Hua S.X."/>
        </authorList>
    </citation>
    <scope>NUCLEOTIDE SEQUENCE [LARGE SCALE GENOMIC DNA]</scope>
    <source>
        <strain evidence="2">h7</strain>
    </source>
</reference>
<evidence type="ECO:0000313" key="1">
    <source>
        <dbReference type="EMBL" id="KIM43024.1"/>
    </source>
</evidence>
<dbReference type="Gene3D" id="3.80.10.10">
    <property type="entry name" value="Ribonuclease Inhibitor"/>
    <property type="match status" value="1"/>
</dbReference>
<dbReference type="OrthoDB" id="3365698at2759"/>